<evidence type="ECO:0000313" key="8">
    <source>
        <dbReference type="Proteomes" id="UP001500968"/>
    </source>
</evidence>
<gene>
    <name evidence="7" type="ORF">GCM10022386_06020</name>
</gene>
<organism evidence="7 8">
    <name type="scientific">Flavobacterium cheonhonense</name>
    <dbReference type="NCBI Taxonomy" id="706185"/>
    <lineage>
        <taxon>Bacteria</taxon>
        <taxon>Pseudomonadati</taxon>
        <taxon>Bacteroidota</taxon>
        <taxon>Flavobacteriia</taxon>
        <taxon>Flavobacteriales</taxon>
        <taxon>Flavobacteriaceae</taxon>
        <taxon>Flavobacterium</taxon>
    </lineage>
</organism>
<name>A0ABP7TFQ7_9FLAO</name>
<accession>A0ABP7TFQ7</accession>
<proteinExistence type="inferred from homology"/>
<feature type="domain" description="Chorismate-utilising enzyme C-terminal" evidence="6">
    <location>
        <begin position="95"/>
        <end position="345"/>
    </location>
</feature>
<evidence type="ECO:0000256" key="3">
    <source>
        <dbReference type="ARBA" id="ARBA00012824"/>
    </source>
</evidence>
<evidence type="ECO:0000259" key="6">
    <source>
        <dbReference type="Pfam" id="PF00425"/>
    </source>
</evidence>
<comment type="catalytic activity">
    <reaction evidence="1">
        <text>chorismate = isochorismate</text>
        <dbReference type="Rhea" id="RHEA:18985"/>
        <dbReference type="ChEBI" id="CHEBI:29748"/>
        <dbReference type="ChEBI" id="CHEBI:29780"/>
        <dbReference type="EC" id="5.4.4.2"/>
    </reaction>
</comment>
<evidence type="ECO:0000256" key="2">
    <source>
        <dbReference type="ARBA" id="ARBA00005297"/>
    </source>
</evidence>
<dbReference type="Proteomes" id="UP001500968">
    <property type="component" value="Unassembled WGS sequence"/>
</dbReference>
<dbReference type="PANTHER" id="PTHR42839:SF2">
    <property type="entry name" value="ISOCHORISMATE SYNTHASE ENTC"/>
    <property type="match status" value="1"/>
</dbReference>
<dbReference type="SUPFAM" id="SSF56322">
    <property type="entry name" value="ADC synthase"/>
    <property type="match status" value="1"/>
</dbReference>
<dbReference type="EC" id="5.4.4.2" evidence="3"/>
<dbReference type="Pfam" id="PF00425">
    <property type="entry name" value="Chorismate_bind"/>
    <property type="match status" value="1"/>
</dbReference>
<reference evidence="8" key="1">
    <citation type="journal article" date="2019" name="Int. J. Syst. Evol. Microbiol.">
        <title>The Global Catalogue of Microorganisms (GCM) 10K type strain sequencing project: providing services to taxonomists for standard genome sequencing and annotation.</title>
        <authorList>
            <consortium name="The Broad Institute Genomics Platform"/>
            <consortium name="The Broad Institute Genome Sequencing Center for Infectious Disease"/>
            <person name="Wu L."/>
            <person name="Ma J."/>
        </authorList>
    </citation>
    <scope>NUCLEOTIDE SEQUENCE [LARGE SCALE GENOMIC DNA]</scope>
    <source>
        <strain evidence="8">JCM 17064</strain>
    </source>
</reference>
<comment type="caution">
    <text evidence="7">The sequence shown here is derived from an EMBL/GenBank/DDBJ whole genome shotgun (WGS) entry which is preliminary data.</text>
</comment>
<dbReference type="RefSeq" id="WP_324691655.1">
    <property type="nucleotide sequence ID" value="NZ_BAABCR010000008.1"/>
</dbReference>
<keyword evidence="8" id="KW-1185">Reference proteome</keyword>
<keyword evidence="4" id="KW-0413">Isomerase</keyword>
<sequence>MTDVFVKVKAQLEKQLPFVLYAKPKADRMIALFQENDSLHFLKDFSEKGFVFAPFEGDAIPYIPQAESEVYVEKIKETDFLIAPNPIIEADEAAKRDFEALVTAGVDAIGQGAFEKVVLSRKAMVAIPSFELETVFKKLVAFYPTAFKYCFFHPKIGLWLGASPEQFLKINQVTLQTVALAGTQAVTESTDVVWQEKEIEEQQLVTDFITQSLSDKVSELTVSSPYSVQAGNLWHIKTDIAATIGSDSNLEEIIKSLHPTSAVCGLPKAAAKDFILQNESYDRSYYSGFLGELNIDLATFRTEQTDLFVNLRCMKINDKHVELFIGCGITKDSVPEAEFIETVNKSMTMRKVLN</sequence>
<dbReference type="PANTHER" id="PTHR42839">
    <property type="entry name" value="ISOCHORISMATE SYNTHASE ENTC"/>
    <property type="match status" value="1"/>
</dbReference>
<comment type="similarity">
    <text evidence="2">Belongs to the isochorismate synthase family.</text>
</comment>
<dbReference type="NCBIfam" id="TIGR00543">
    <property type="entry name" value="isochor_syn"/>
    <property type="match status" value="1"/>
</dbReference>
<evidence type="ECO:0000256" key="4">
    <source>
        <dbReference type="ARBA" id="ARBA00023235"/>
    </source>
</evidence>
<evidence type="ECO:0000256" key="5">
    <source>
        <dbReference type="ARBA" id="ARBA00041564"/>
    </source>
</evidence>
<evidence type="ECO:0000256" key="1">
    <source>
        <dbReference type="ARBA" id="ARBA00000799"/>
    </source>
</evidence>
<dbReference type="InterPro" id="IPR015890">
    <property type="entry name" value="Chorismate_C"/>
</dbReference>
<dbReference type="InterPro" id="IPR004561">
    <property type="entry name" value="IsoChor_synthase"/>
</dbReference>
<protein>
    <recommendedName>
        <fullName evidence="3">isochorismate synthase</fullName>
        <ecNumber evidence="3">5.4.4.2</ecNumber>
    </recommendedName>
    <alternativeName>
        <fullName evidence="5">Isochorismate mutase</fullName>
    </alternativeName>
</protein>
<evidence type="ECO:0000313" key="7">
    <source>
        <dbReference type="EMBL" id="GAA4025615.1"/>
    </source>
</evidence>
<dbReference type="InterPro" id="IPR005801">
    <property type="entry name" value="ADC_synthase"/>
</dbReference>
<dbReference type="EMBL" id="BAABCR010000008">
    <property type="protein sequence ID" value="GAA4025615.1"/>
    <property type="molecule type" value="Genomic_DNA"/>
</dbReference>
<dbReference type="Gene3D" id="3.60.120.10">
    <property type="entry name" value="Anthranilate synthase"/>
    <property type="match status" value="1"/>
</dbReference>